<dbReference type="AlphaFoldDB" id="A7HPF7"/>
<proteinExistence type="predicted"/>
<dbReference type="InterPro" id="IPR036259">
    <property type="entry name" value="MFS_trans_sf"/>
</dbReference>
<evidence type="ECO:0000313" key="3">
    <source>
        <dbReference type="Proteomes" id="UP000006377"/>
    </source>
</evidence>
<feature type="transmembrane region" description="Helical" evidence="1">
    <location>
        <begin position="65"/>
        <end position="89"/>
    </location>
</feature>
<keyword evidence="3" id="KW-1185">Reference proteome</keyword>
<keyword evidence="1" id="KW-0472">Membrane</keyword>
<feature type="transmembrane region" description="Helical" evidence="1">
    <location>
        <begin position="285"/>
        <end position="305"/>
    </location>
</feature>
<feature type="transmembrane region" description="Helical" evidence="1">
    <location>
        <begin position="32"/>
        <end position="53"/>
    </location>
</feature>
<dbReference type="EMBL" id="CP000774">
    <property type="protein sequence ID" value="ABS61790.1"/>
    <property type="molecule type" value="Genomic_DNA"/>
</dbReference>
<dbReference type="eggNOG" id="COG2814">
    <property type="taxonomic scope" value="Bacteria"/>
</dbReference>
<sequence>MEADYWGAKVAGRGRLRRYIWWARFDRRSVKLFIVAVVGAYGAVAVSSLPIFVNSWASHPGISEQMAVEIAGINISAMAVGLFLSFFLAPRWPLPLVAFTGVGLAIIGDVSSLAVSEVAQLRALRALEGMGVGCLIGATISWFGSHEQAARGFAIYIGIQMAIAVTLLTILPDINPGPNSLHLALLLFGIFCASLCPFLGGAKPAANRVLGAAGVRGTQVLRVFSVLALGVFNFTAFGLWSCMLRFDQIAEPSGGLISQVAVWASLCAVAGAALAILLSDRYGRFRPMMAGLGIYIMALVLFSWAQISLEIIIVVLLLQSFAWALSVPYFQAVQAALDKTGNLAIWGSLAGWAGAASGAVLLVMTMAGSSYVNPIAITIFLLAGTWALCAGPAILVDLHENSLKRKRREGLPEVAPVPSGSVHSQL</sequence>
<evidence type="ECO:0000313" key="2">
    <source>
        <dbReference type="EMBL" id="ABS61790.1"/>
    </source>
</evidence>
<feature type="transmembrane region" description="Helical" evidence="1">
    <location>
        <begin position="126"/>
        <end position="144"/>
    </location>
</feature>
<feature type="transmembrane region" description="Helical" evidence="1">
    <location>
        <begin position="153"/>
        <end position="171"/>
    </location>
</feature>
<evidence type="ECO:0000256" key="1">
    <source>
        <dbReference type="SAM" id="Phobius"/>
    </source>
</evidence>
<organism evidence="2 3">
    <name type="scientific">Parvibaculum lavamentivorans (strain DS-1 / DSM 13023 / NCIMB 13966)</name>
    <dbReference type="NCBI Taxonomy" id="402881"/>
    <lineage>
        <taxon>Bacteria</taxon>
        <taxon>Pseudomonadati</taxon>
        <taxon>Pseudomonadota</taxon>
        <taxon>Alphaproteobacteria</taxon>
        <taxon>Hyphomicrobiales</taxon>
        <taxon>Parvibaculaceae</taxon>
        <taxon>Parvibaculum</taxon>
    </lineage>
</organism>
<feature type="transmembrane region" description="Helical" evidence="1">
    <location>
        <begin position="220"/>
        <end position="240"/>
    </location>
</feature>
<dbReference type="STRING" id="402881.Plav_0167"/>
<evidence type="ECO:0008006" key="4">
    <source>
        <dbReference type="Google" id="ProtNLM"/>
    </source>
</evidence>
<feature type="transmembrane region" description="Helical" evidence="1">
    <location>
        <begin position="183"/>
        <end position="200"/>
    </location>
</feature>
<accession>A7HPF7</accession>
<feature type="transmembrane region" description="Helical" evidence="1">
    <location>
        <begin position="343"/>
        <end position="363"/>
    </location>
</feature>
<feature type="transmembrane region" description="Helical" evidence="1">
    <location>
        <begin position="96"/>
        <end position="114"/>
    </location>
</feature>
<dbReference type="Proteomes" id="UP000006377">
    <property type="component" value="Chromosome"/>
</dbReference>
<keyword evidence="1" id="KW-1133">Transmembrane helix</keyword>
<feature type="transmembrane region" description="Helical" evidence="1">
    <location>
        <begin position="260"/>
        <end position="278"/>
    </location>
</feature>
<name>A7HPF7_PARL1</name>
<feature type="transmembrane region" description="Helical" evidence="1">
    <location>
        <begin position="311"/>
        <end position="331"/>
    </location>
</feature>
<dbReference type="HOGENOM" id="CLU_058215_1_0_5"/>
<dbReference type="KEGG" id="pla:Plav_0167"/>
<dbReference type="SUPFAM" id="SSF103473">
    <property type="entry name" value="MFS general substrate transporter"/>
    <property type="match status" value="1"/>
</dbReference>
<feature type="transmembrane region" description="Helical" evidence="1">
    <location>
        <begin position="375"/>
        <end position="398"/>
    </location>
</feature>
<protein>
    <recommendedName>
        <fullName evidence="4">Major facilitator superfamily MFS_1</fullName>
    </recommendedName>
</protein>
<reference evidence="2 3" key="1">
    <citation type="journal article" date="2011" name="Stand. Genomic Sci.">
        <title>Complete genome sequence of Parvibaculum lavamentivorans type strain (DS-1(T)).</title>
        <authorList>
            <person name="Schleheck D."/>
            <person name="Weiss M."/>
            <person name="Pitluck S."/>
            <person name="Bruce D."/>
            <person name="Land M.L."/>
            <person name="Han S."/>
            <person name="Saunders E."/>
            <person name="Tapia R."/>
            <person name="Detter C."/>
            <person name="Brettin T."/>
            <person name="Han J."/>
            <person name="Woyke T."/>
            <person name="Goodwin L."/>
            <person name="Pennacchio L."/>
            <person name="Nolan M."/>
            <person name="Cook A.M."/>
            <person name="Kjelleberg S."/>
            <person name="Thomas T."/>
        </authorList>
    </citation>
    <scope>NUCLEOTIDE SEQUENCE [LARGE SCALE GENOMIC DNA]</scope>
    <source>
        <strain evidence="3">DS-1 / DSM 13023 / NCIMB 13966</strain>
    </source>
</reference>
<gene>
    <name evidence="2" type="ordered locus">Plav_0167</name>
</gene>
<keyword evidence="1" id="KW-0812">Transmembrane</keyword>
<dbReference type="Gene3D" id="1.20.1250.20">
    <property type="entry name" value="MFS general substrate transporter like domains"/>
    <property type="match status" value="1"/>
</dbReference>